<comment type="caution">
    <text evidence="2">The sequence shown here is derived from an EMBL/GenBank/DDBJ whole genome shotgun (WGS) entry which is preliminary data.</text>
</comment>
<sequence length="114" mass="13299">MGICNQKYFFGKLYQGHFGLAKTVWLYGVLVNITYLITVNIFNLFKTNTTPQELILFTLLALAYNLIYMSGAWEAAEKYQGRHLWVALTKCLLIIEYFIWAIGFFILIEMLLEL</sequence>
<keyword evidence="1" id="KW-0812">Transmembrane</keyword>
<evidence type="ECO:0000313" key="3">
    <source>
        <dbReference type="Proteomes" id="UP001366060"/>
    </source>
</evidence>
<proteinExistence type="predicted"/>
<accession>A0ABU9HG54</accession>
<keyword evidence="1" id="KW-1133">Transmembrane helix</keyword>
<feature type="transmembrane region" description="Helical" evidence="1">
    <location>
        <begin position="24"/>
        <end position="42"/>
    </location>
</feature>
<gene>
    <name evidence="2" type="ORF">V6255_17000</name>
</gene>
<organism evidence="2 3">
    <name type="scientific">Psychromonas arctica</name>
    <dbReference type="NCBI Taxonomy" id="168275"/>
    <lineage>
        <taxon>Bacteria</taxon>
        <taxon>Pseudomonadati</taxon>
        <taxon>Pseudomonadota</taxon>
        <taxon>Gammaproteobacteria</taxon>
        <taxon>Alteromonadales</taxon>
        <taxon>Psychromonadaceae</taxon>
        <taxon>Psychromonas</taxon>
    </lineage>
</organism>
<dbReference type="EMBL" id="JBAKBA010000060">
    <property type="protein sequence ID" value="MEL0660834.1"/>
    <property type="molecule type" value="Genomic_DNA"/>
</dbReference>
<dbReference type="Proteomes" id="UP001366060">
    <property type="component" value="Unassembled WGS sequence"/>
</dbReference>
<keyword evidence="3" id="KW-1185">Reference proteome</keyword>
<dbReference type="RefSeq" id="WP_341629215.1">
    <property type="nucleotide sequence ID" value="NZ_JBAKBA010000060.1"/>
</dbReference>
<feature type="transmembrane region" description="Helical" evidence="1">
    <location>
        <begin position="85"/>
        <end position="108"/>
    </location>
</feature>
<evidence type="ECO:0000313" key="2">
    <source>
        <dbReference type="EMBL" id="MEL0660834.1"/>
    </source>
</evidence>
<evidence type="ECO:0000256" key="1">
    <source>
        <dbReference type="SAM" id="Phobius"/>
    </source>
</evidence>
<name>A0ABU9HG54_9GAMM</name>
<feature type="transmembrane region" description="Helical" evidence="1">
    <location>
        <begin position="54"/>
        <end position="73"/>
    </location>
</feature>
<keyword evidence="1" id="KW-0472">Membrane</keyword>
<reference evidence="2 3" key="1">
    <citation type="submission" date="2024-02" db="EMBL/GenBank/DDBJ databases">
        <title>Bacteria isolated from the canopy kelp, Nereocystis luetkeana.</title>
        <authorList>
            <person name="Pfister C.A."/>
            <person name="Younker I.T."/>
            <person name="Light S.H."/>
        </authorList>
    </citation>
    <scope>NUCLEOTIDE SEQUENCE [LARGE SCALE GENOMIC DNA]</scope>
    <source>
        <strain evidence="2 3">TI.2.07</strain>
    </source>
</reference>
<protein>
    <submittedName>
        <fullName evidence="2">Uncharacterized protein</fullName>
    </submittedName>
</protein>